<protein>
    <submittedName>
        <fullName evidence="2">Uncharacterized protein</fullName>
    </submittedName>
</protein>
<feature type="transmembrane region" description="Helical" evidence="1">
    <location>
        <begin position="6"/>
        <end position="30"/>
    </location>
</feature>
<evidence type="ECO:0000313" key="2">
    <source>
        <dbReference type="EMBL" id="ACJ81100.1"/>
    </source>
</evidence>
<evidence type="ECO:0000313" key="3">
    <source>
        <dbReference type="Proteomes" id="UP000002214"/>
    </source>
</evidence>
<dbReference type="AlphaFoldDB" id="B7HWP9"/>
<dbReference type="KEGG" id="bcr:BCAH187_A3178"/>
<keyword evidence="1" id="KW-0472">Membrane</keyword>
<evidence type="ECO:0000256" key="1">
    <source>
        <dbReference type="SAM" id="Phobius"/>
    </source>
</evidence>
<dbReference type="EMBL" id="CP001177">
    <property type="protein sequence ID" value="ACJ81100.1"/>
    <property type="molecule type" value="Genomic_DNA"/>
</dbReference>
<accession>B7HWP9</accession>
<dbReference type="Proteomes" id="UP000002214">
    <property type="component" value="Chromosome"/>
</dbReference>
<dbReference type="HOGENOM" id="CLU_3339626_0_0_9"/>
<reference evidence="2 3" key="1">
    <citation type="submission" date="2008-10" db="EMBL/GenBank/DDBJ databases">
        <title>Genome sequence of Bacillus cereus AH187.</title>
        <authorList>
            <person name="Dodson R.J."/>
            <person name="Durkin A.S."/>
            <person name="Rosovitz M.J."/>
            <person name="Rasko D.A."/>
            <person name="Kolsto A.B."/>
            <person name="Okstad O.A."/>
            <person name="Ravel J."/>
            <person name="Sutton G."/>
        </authorList>
    </citation>
    <scope>NUCLEOTIDE SEQUENCE [LARGE SCALE GENOMIC DNA]</scope>
    <source>
        <strain evidence="2 3">AH187</strain>
    </source>
</reference>
<proteinExistence type="predicted"/>
<keyword evidence="1" id="KW-0812">Transmembrane</keyword>
<keyword evidence="1" id="KW-1133">Transmembrane helix</keyword>
<name>B7HWP9_BACC7</name>
<sequence>MMVDSLANYIVYGLEGGIIISPFLMGKIYAQMVFKKF</sequence>
<gene>
    <name evidence="2" type="ordered locus">BCAH187_A3178</name>
</gene>
<organism evidence="2 3">
    <name type="scientific">Bacillus cereus (strain AH187)</name>
    <dbReference type="NCBI Taxonomy" id="405534"/>
    <lineage>
        <taxon>Bacteria</taxon>
        <taxon>Bacillati</taxon>
        <taxon>Bacillota</taxon>
        <taxon>Bacilli</taxon>
        <taxon>Bacillales</taxon>
        <taxon>Bacillaceae</taxon>
        <taxon>Bacillus</taxon>
        <taxon>Bacillus cereus group</taxon>
    </lineage>
</organism>